<accession>A0A5J9VIY5</accession>
<feature type="region of interest" description="Disordered" evidence="1">
    <location>
        <begin position="1"/>
        <end position="99"/>
    </location>
</feature>
<feature type="transmembrane region" description="Helical" evidence="2">
    <location>
        <begin position="165"/>
        <end position="185"/>
    </location>
</feature>
<feature type="compositionally biased region" description="Polar residues" evidence="1">
    <location>
        <begin position="19"/>
        <end position="32"/>
    </location>
</feature>
<evidence type="ECO:0000313" key="4">
    <source>
        <dbReference type="Proteomes" id="UP000324897"/>
    </source>
</evidence>
<dbReference type="Proteomes" id="UP000324897">
    <property type="component" value="Unassembled WGS sequence"/>
</dbReference>
<sequence length="195" mass="20825">EQENLAGKRKRKAGAWSTEFVSSHVRGSTDPSALTCRRRERPKQTGLRISSPSRDQPTRAGESDQASARSDSGEMMSPKPSASAAADGGSGASTSRSAQTARSTPLQVVHILGNFMRIWSVYSLYNHLSSGGDSIVGFIFSCLVPASIIFLVLQKPWKGRPLHNSQVVPSVVNGGILALYFVLWGKGLLACGPLV</sequence>
<reference evidence="3 4" key="1">
    <citation type="journal article" date="2019" name="Sci. Rep.">
        <title>A high-quality genome of Eragrostis curvula grass provides insights into Poaceae evolution and supports new strategies to enhance forage quality.</title>
        <authorList>
            <person name="Carballo J."/>
            <person name="Santos B.A.C.M."/>
            <person name="Zappacosta D."/>
            <person name="Garbus I."/>
            <person name="Selva J.P."/>
            <person name="Gallo C.A."/>
            <person name="Diaz A."/>
            <person name="Albertini E."/>
            <person name="Caccamo M."/>
            <person name="Echenique V."/>
        </authorList>
    </citation>
    <scope>NUCLEOTIDE SEQUENCE [LARGE SCALE GENOMIC DNA]</scope>
    <source>
        <strain evidence="4">cv. Victoria</strain>
        <tissue evidence="3">Leaf</tissue>
    </source>
</reference>
<keyword evidence="2" id="KW-0812">Transmembrane</keyword>
<organism evidence="3 4">
    <name type="scientific">Eragrostis curvula</name>
    <name type="common">weeping love grass</name>
    <dbReference type="NCBI Taxonomy" id="38414"/>
    <lineage>
        <taxon>Eukaryota</taxon>
        <taxon>Viridiplantae</taxon>
        <taxon>Streptophyta</taxon>
        <taxon>Embryophyta</taxon>
        <taxon>Tracheophyta</taxon>
        <taxon>Spermatophyta</taxon>
        <taxon>Magnoliopsida</taxon>
        <taxon>Liliopsida</taxon>
        <taxon>Poales</taxon>
        <taxon>Poaceae</taxon>
        <taxon>PACMAD clade</taxon>
        <taxon>Chloridoideae</taxon>
        <taxon>Eragrostideae</taxon>
        <taxon>Eragrostidinae</taxon>
        <taxon>Eragrostis</taxon>
    </lineage>
</organism>
<keyword evidence="2" id="KW-0472">Membrane</keyword>
<dbReference type="EMBL" id="RWGY01000009">
    <property type="protein sequence ID" value="TVU35476.1"/>
    <property type="molecule type" value="Genomic_DNA"/>
</dbReference>
<evidence type="ECO:0000256" key="2">
    <source>
        <dbReference type="SAM" id="Phobius"/>
    </source>
</evidence>
<dbReference type="OrthoDB" id="1884658at2759"/>
<dbReference type="Gramene" id="TVU35476">
    <property type="protein sequence ID" value="TVU35476"/>
    <property type="gene ID" value="EJB05_17367"/>
</dbReference>
<proteinExistence type="predicted"/>
<protein>
    <submittedName>
        <fullName evidence="3">Uncharacterized protein</fullName>
    </submittedName>
</protein>
<feature type="transmembrane region" description="Helical" evidence="2">
    <location>
        <begin position="134"/>
        <end position="153"/>
    </location>
</feature>
<dbReference type="PANTHER" id="PTHR47513">
    <property type="entry name" value="ZINC TRANSPORTER"/>
    <property type="match status" value="1"/>
</dbReference>
<keyword evidence="2" id="KW-1133">Transmembrane helix</keyword>
<feature type="non-terminal residue" evidence="3">
    <location>
        <position position="1"/>
    </location>
</feature>
<dbReference type="PANTHER" id="PTHR47513:SF1">
    <property type="entry name" value="OS07G0283200 PROTEIN"/>
    <property type="match status" value="1"/>
</dbReference>
<keyword evidence="4" id="KW-1185">Reference proteome</keyword>
<name>A0A5J9VIY5_9POAL</name>
<gene>
    <name evidence="3" type="ORF">EJB05_17367</name>
</gene>
<evidence type="ECO:0000313" key="3">
    <source>
        <dbReference type="EMBL" id="TVU35476.1"/>
    </source>
</evidence>
<dbReference type="AlphaFoldDB" id="A0A5J9VIY5"/>
<feature type="compositionally biased region" description="Low complexity" evidence="1">
    <location>
        <begin position="81"/>
        <end position="99"/>
    </location>
</feature>
<evidence type="ECO:0000256" key="1">
    <source>
        <dbReference type="SAM" id="MobiDB-lite"/>
    </source>
</evidence>
<comment type="caution">
    <text evidence="3">The sequence shown here is derived from an EMBL/GenBank/DDBJ whole genome shotgun (WGS) entry which is preliminary data.</text>
</comment>